<comment type="subcellular location">
    <subcellularLocation>
        <location evidence="1">Cell membrane</location>
        <topology evidence="1">Multi-pass membrane protein</topology>
    </subcellularLocation>
</comment>
<evidence type="ECO:0000256" key="2">
    <source>
        <dbReference type="ARBA" id="ARBA00009298"/>
    </source>
</evidence>
<evidence type="ECO:0000256" key="6">
    <source>
        <dbReference type="ARBA" id="ARBA00023136"/>
    </source>
</evidence>
<feature type="transmembrane region" description="Helical" evidence="7">
    <location>
        <begin position="130"/>
        <end position="147"/>
    </location>
</feature>
<feature type="transmembrane region" description="Helical" evidence="7">
    <location>
        <begin position="106"/>
        <end position="124"/>
    </location>
</feature>
<dbReference type="EMBL" id="BAABAZ010000004">
    <property type="protein sequence ID" value="GAA4282970.1"/>
    <property type="molecule type" value="Genomic_DNA"/>
</dbReference>
<dbReference type="InterPro" id="IPR003416">
    <property type="entry name" value="MgtC/SapB/SrpB/YhiD_fam"/>
</dbReference>
<evidence type="ECO:0000313" key="10">
    <source>
        <dbReference type="Proteomes" id="UP001501586"/>
    </source>
</evidence>
<dbReference type="Pfam" id="PF02308">
    <property type="entry name" value="MgtC"/>
    <property type="match status" value="1"/>
</dbReference>
<dbReference type="Proteomes" id="UP001501586">
    <property type="component" value="Unassembled WGS sequence"/>
</dbReference>
<proteinExistence type="inferred from homology"/>
<dbReference type="PRINTS" id="PR01837">
    <property type="entry name" value="MGTCSAPBPROT"/>
</dbReference>
<evidence type="ECO:0000259" key="8">
    <source>
        <dbReference type="Pfam" id="PF02308"/>
    </source>
</evidence>
<reference evidence="10" key="1">
    <citation type="journal article" date="2019" name="Int. J. Syst. Evol. Microbiol.">
        <title>The Global Catalogue of Microorganisms (GCM) 10K type strain sequencing project: providing services to taxonomists for standard genome sequencing and annotation.</title>
        <authorList>
            <consortium name="The Broad Institute Genomics Platform"/>
            <consortium name="The Broad Institute Genome Sequencing Center for Infectious Disease"/>
            <person name="Wu L."/>
            <person name="Ma J."/>
        </authorList>
    </citation>
    <scope>NUCLEOTIDE SEQUENCE [LARGE SCALE GENOMIC DNA]</scope>
    <source>
        <strain evidence="10">JCM 17458</strain>
    </source>
</reference>
<dbReference type="PANTHER" id="PTHR33778:SF1">
    <property type="entry name" value="MAGNESIUM TRANSPORTER YHID-RELATED"/>
    <property type="match status" value="1"/>
</dbReference>
<feature type="transmembrane region" description="Helical" evidence="7">
    <location>
        <begin position="42"/>
        <end position="61"/>
    </location>
</feature>
<comment type="caution">
    <text evidence="9">The sequence shown here is derived from an EMBL/GenBank/DDBJ whole genome shotgun (WGS) entry which is preliminary data.</text>
</comment>
<evidence type="ECO:0000256" key="1">
    <source>
        <dbReference type="ARBA" id="ARBA00004651"/>
    </source>
</evidence>
<name>A0ABP8EG85_9MICO</name>
<evidence type="ECO:0000256" key="4">
    <source>
        <dbReference type="ARBA" id="ARBA00022692"/>
    </source>
</evidence>
<evidence type="ECO:0000256" key="5">
    <source>
        <dbReference type="ARBA" id="ARBA00022989"/>
    </source>
</evidence>
<feature type="domain" description="MgtC/SapB/SrpB/YhiD N-terminal" evidence="8">
    <location>
        <begin position="17"/>
        <end position="143"/>
    </location>
</feature>
<evidence type="ECO:0000313" key="9">
    <source>
        <dbReference type="EMBL" id="GAA4282970.1"/>
    </source>
</evidence>
<sequence>MEIDFVSDTLLTETVLLLCAFVLSGMVGLERELRNKSAGARTHILVGLGSALFTLVSAYGFTRVIGSDVVLDPSRIAAQIVSGIGFIGAGVIFVRQNIVSGLTTAGSVWVTAAVGMACGAGMPLTAAVTVALYLLATTLVTLVMRRIPRASRDRIYAVRYADGKGVLRQVLRTVSERGFEVALSHTRRAEGPDGPAVVATLRFTPQKGADDGDLFEALSEIPGVFNVEAAHEEND</sequence>
<gene>
    <name evidence="9" type="ORF">GCM10022261_05010</name>
</gene>
<comment type="similarity">
    <text evidence="2">Belongs to the MgtC/SapB family.</text>
</comment>
<feature type="transmembrane region" description="Helical" evidence="7">
    <location>
        <begin position="76"/>
        <end position="94"/>
    </location>
</feature>
<organism evidence="9 10">
    <name type="scientific">Brevibacterium daeguense</name>
    <dbReference type="NCBI Taxonomy" id="909936"/>
    <lineage>
        <taxon>Bacteria</taxon>
        <taxon>Bacillati</taxon>
        <taxon>Actinomycetota</taxon>
        <taxon>Actinomycetes</taxon>
        <taxon>Micrococcales</taxon>
        <taxon>Brevibacteriaceae</taxon>
        <taxon>Brevibacterium</taxon>
    </lineage>
</organism>
<evidence type="ECO:0000256" key="7">
    <source>
        <dbReference type="SAM" id="Phobius"/>
    </source>
</evidence>
<dbReference type="PANTHER" id="PTHR33778">
    <property type="entry name" value="PROTEIN MGTC"/>
    <property type="match status" value="1"/>
</dbReference>
<keyword evidence="6 7" id="KW-0472">Membrane</keyword>
<evidence type="ECO:0000256" key="3">
    <source>
        <dbReference type="ARBA" id="ARBA00022475"/>
    </source>
</evidence>
<dbReference type="InterPro" id="IPR049177">
    <property type="entry name" value="MgtC_SapB_SrpB_YhiD_N"/>
</dbReference>
<keyword evidence="3" id="KW-1003">Cell membrane</keyword>
<feature type="transmembrane region" description="Helical" evidence="7">
    <location>
        <begin position="14"/>
        <end position="30"/>
    </location>
</feature>
<keyword evidence="5 7" id="KW-1133">Transmembrane helix</keyword>
<protein>
    <submittedName>
        <fullName evidence="9">MgtC/SapB family protein</fullName>
    </submittedName>
</protein>
<accession>A0ABP8EG85</accession>
<keyword evidence="4 7" id="KW-0812">Transmembrane</keyword>
<keyword evidence="10" id="KW-1185">Reference proteome</keyword>